<keyword evidence="1" id="KW-1133">Transmembrane helix</keyword>
<accession>A0A1G9IGI7</accession>
<evidence type="ECO:0000313" key="3">
    <source>
        <dbReference type="Proteomes" id="UP000199202"/>
    </source>
</evidence>
<keyword evidence="1" id="KW-0472">Membrane</keyword>
<evidence type="ECO:0008006" key="4">
    <source>
        <dbReference type="Google" id="ProtNLM"/>
    </source>
</evidence>
<keyword evidence="3" id="KW-1185">Reference proteome</keyword>
<evidence type="ECO:0000256" key="1">
    <source>
        <dbReference type="SAM" id="Phobius"/>
    </source>
</evidence>
<gene>
    <name evidence="2" type="ORF">SAMN05421869_123172</name>
</gene>
<evidence type="ECO:0000313" key="2">
    <source>
        <dbReference type="EMBL" id="SDL23953.1"/>
    </source>
</evidence>
<dbReference type="EMBL" id="FNDJ01000023">
    <property type="protein sequence ID" value="SDL23953.1"/>
    <property type="molecule type" value="Genomic_DNA"/>
</dbReference>
<dbReference type="STRING" id="633440.SAMN05421869_123172"/>
<proteinExistence type="predicted"/>
<dbReference type="RefSeq" id="WP_090943893.1">
    <property type="nucleotide sequence ID" value="NZ_FNDJ01000023.1"/>
</dbReference>
<sequence length="61" mass="6237">MLLGALPNLVWFLPHEAALSLLGTPADPARALGPSAGALVLAAWAALSVATAWQVFLRGDS</sequence>
<name>A0A1G9IGI7_9ACTN</name>
<reference evidence="2 3" key="1">
    <citation type="submission" date="2016-10" db="EMBL/GenBank/DDBJ databases">
        <authorList>
            <person name="de Groot N.N."/>
        </authorList>
    </citation>
    <scope>NUCLEOTIDE SEQUENCE [LARGE SCALE GENOMIC DNA]</scope>
    <source>
        <strain evidence="2 3">CGMCC 4.6533</strain>
    </source>
</reference>
<protein>
    <recommendedName>
        <fullName evidence="4">ABC-2 type transport system permease protein</fullName>
    </recommendedName>
</protein>
<dbReference type="OrthoDB" id="3388084at2"/>
<keyword evidence="1" id="KW-0812">Transmembrane</keyword>
<feature type="transmembrane region" description="Helical" evidence="1">
    <location>
        <begin position="36"/>
        <end position="57"/>
    </location>
</feature>
<dbReference type="Proteomes" id="UP000199202">
    <property type="component" value="Unassembled WGS sequence"/>
</dbReference>
<dbReference type="AlphaFoldDB" id="A0A1G9IGI7"/>
<organism evidence="2 3">
    <name type="scientific">Nonomuraea jiangxiensis</name>
    <dbReference type="NCBI Taxonomy" id="633440"/>
    <lineage>
        <taxon>Bacteria</taxon>
        <taxon>Bacillati</taxon>
        <taxon>Actinomycetota</taxon>
        <taxon>Actinomycetes</taxon>
        <taxon>Streptosporangiales</taxon>
        <taxon>Streptosporangiaceae</taxon>
        <taxon>Nonomuraea</taxon>
    </lineage>
</organism>